<protein>
    <recommendedName>
        <fullName evidence="1">Transposase IS4-like domain-containing protein</fullName>
    </recommendedName>
</protein>
<dbReference type="HOGENOM" id="CLU_1242353_0_0_9"/>
<dbReference type="Proteomes" id="UP000011747">
    <property type="component" value="Unassembled WGS sequence"/>
</dbReference>
<comment type="caution">
    <text evidence="2">The sequence shown here is derived from an EMBL/GenBank/DDBJ whole genome shotgun (WGS) entry which is preliminary data.</text>
</comment>
<name>G9QK05_9BACI</name>
<dbReference type="Gene3D" id="3.90.350.10">
    <property type="entry name" value="Transposase Inhibitor Protein From Tn5, Chain A, domain 1"/>
    <property type="match status" value="1"/>
</dbReference>
<feature type="domain" description="Transposase IS4-like" evidence="1">
    <location>
        <begin position="3"/>
        <end position="173"/>
    </location>
</feature>
<organism evidence="2 3">
    <name type="scientific">Bacillus smithii 7_3_47FAA</name>
    <dbReference type="NCBI Taxonomy" id="665952"/>
    <lineage>
        <taxon>Bacteria</taxon>
        <taxon>Bacillati</taxon>
        <taxon>Bacillota</taxon>
        <taxon>Bacilli</taxon>
        <taxon>Bacillales</taxon>
        <taxon>Bacillaceae</taxon>
        <taxon>Bacillus</taxon>
    </lineage>
</organism>
<evidence type="ECO:0000313" key="3">
    <source>
        <dbReference type="Proteomes" id="UP000011747"/>
    </source>
</evidence>
<dbReference type="PATRIC" id="fig|665952.3.peg.1327"/>
<keyword evidence="3" id="KW-1185">Reference proteome</keyword>
<dbReference type="InterPro" id="IPR012337">
    <property type="entry name" value="RNaseH-like_sf"/>
</dbReference>
<sequence>LAIEMLSSLDVHRPVYVLMDSWYPSQTLVEACLKKGFHVIAMLKANRLLYPKGIAVQVREFARYIEPKDTHLVTVGEECYRVYRYEGSLKGLDDAVVLLAWKADQPMTSEHLHCVLSTDRDLSDEEILRYYAQRWSIECFFRQAKDQLKLDGYRVRGRRAVKRYWILVQLAYVYSMFESNSDFSDGLDLLRKRKGHSLVEFIYRAAKQNIPIDTVKKQLHVA</sequence>
<evidence type="ECO:0000259" key="1">
    <source>
        <dbReference type="Pfam" id="PF01609"/>
    </source>
</evidence>
<reference evidence="2 3" key="1">
    <citation type="submission" date="2011-09" db="EMBL/GenBank/DDBJ databases">
        <title>The Genome Sequence of Bacillus smithii 7_3_47FAA.</title>
        <authorList>
            <consortium name="The Broad Institute Genome Sequencing Platform"/>
            <person name="Earl A."/>
            <person name="Ward D."/>
            <person name="Feldgarden M."/>
            <person name="Gevers D."/>
            <person name="Daigneault M."/>
            <person name="Strauss J."/>
            <person name="Allen-Vercoe E."/>
            <person name="Young S.K."/>
            <person name="Zeng Q."/>
            <person name="Gargeya S."/>
            <person name="Fitzgerald M."/>
            <person name="Haas B."/>
            <person name="Abouelleil A."/>
            <person name="Alvarado L."/>
            <person name="Arachchi H.M."/>
            <person name="Berlin A."/>
            <person name="Brown A."/>
            <person name="Chapman S.B."/>
            <person name="Chen Z."/>
            <person name="Dunbar C."/>
            <person name="Freedman E."/>
            <person name="Gearin G."/>
            <person name="Goldberg J."/>
            <person name="Griggs A."/>
            <person name="Gujja S."/>
            <person name="Heiman D."/>
            <person name="Howarth C."/>
            <person name="Larson L."/>
            <person name="Lui A."/>
            <person name="MacDonald P.J.P."/>
            <person name="Montmayeur A."/>
            <person name="Murphy C."/>
            <person name="Neiman D."/>
            <person name="Pearson M."/>
            <person name="Priest M."/>
            <person name="Roberts A."/>
            <person name="Saif S."/>
            <person name="Shea T."/>
            <person name="Shenoy N."/>
            <person name="Sisk P."/>
            <person name="Stolte C."/>
            <person name="Sykes S."/>
            <person name="Wortman J."/>
            <person name="Nusbaum C."/>
            <person name="Birren B."/>
        </authorList>
    </citation>
    <scope>NUCLEOTIDE SEQUENCE [LARGE SCALE GENOMIC DNA]</scope>
    <source>
        <strain evidence="2 3">7_3_47FAA</strain>
    </source>
</reference>
<dbReference type="EMBL" id="ACWF01000067">
    <property type="protein sequence ID" value="EHL78516.1"/>
    <property type="molecule type" value="Genomic_DNA"/>
</dbReference>
<dbReference type="GO" id="GO:0004803">
    <property type="term" value="F:transposase activity"/>
    <property type="evidence" value="ECO:0007669"/>
    <property type="project" value="InterPro"/>
</dbReference>
<gene>
    <name evidence="2" type="ORF">HMPREF1015_01544</name>
</gene>
<dbReference type="InterPro" id="IPR002559">
    <property type="entry name" value="Transposase_11"/>
</dbReference>
<dbReference type="SUPFAM" id="SSF53098">
    <property type="entry name" value="Ribonuclease H-like"/>
    <property type="match status" value="1"/>
</dbReference>
<evidence type="ECO:0000313" key="2">
    <source>
        <dbReference type="EMBL" id="EHL78516.1"/>
    </source>
</evidence>
<proteinExistence type="predicted"/>
<dbReference type="AlphaFoldDB" id="G9QK05"/>
<dbReference type="Pfam" id="PF01609">
    <property type="entry name" value="DDE_Tnp_1"/>
    <property type="match status" value="1"/>
</dbReference>
<accession>G9QK05</accession>
<dbReference type="GO" id="GO:0003677">
    <property type="term" value="F:DNA binding"/>
    <property type="evidence" value="ECO:0007669"/>
    <property type="project" value="InterPro"/>
</dbReference>
<dbReference type="GO" id="GO:0006313">
    <property type="term" value="P:DNA transposition"/>
    <property type="evidence" value="ECO:0007669"/>
    <property type="project" value="InterPro"/>
</dbReference>
<feature type="non-terminal residue" evidence="2">
    <location>
        <position position="1"/>
    </location>
</feature>
<dbReference type="RefSeq" id="WP_003353637.1">
    <property type="nucleotide sequence ID" value="NZ_JH414748.1"/>
</dbReference>